<keyword evidence="4" id="KW-0812">Transmembrane</keyword>
<evidence type="ECO:0000313" key="6">
    <source>
        <dbReference type="Proteomes" id="UP000647183"/>
    </source>
</evidence>
<dbReference type="RefSeq" id="WP_191729154.1">
    <property type="nucleotide sequence ID" value="NZ_JACSQJ010000003.1"/>
</dbReference>
<keyword evidence="1" id="KW-0677">Repeat</keyword>
<keyword evidence="4" id="KW-1133">Transmembrane helix</keyword>
<keyword evidence="4" id="KW-0472">Membrane</keyword>
<dbReference type="Proteomes" id="UP000647183">
    <property type="component" value="Unassembled WGS sequence"/>
</dbReference>
<dbReference type="EMBL" id="JACSQJ010000003">
    <property type="protein sequence ID" value="MBD7987953.1"/>
    <property type="molecule type" value="Genomic_DNA"/>
</dbReference>
<accession>A0ABR8UIX8</accession>
<comment type="caution">
    <text evidence="5">The sequence shown here is derived from an EMBL/GenBank/DDBJ whole genome shotgun (WGS) entry which is preliminary data.</text>
</comment>
<feature type="compositionally biased region" description="Polar residues" evidence="3">
    <location>
        <begin position="670"/>
        <end position="680"/>
    </location>
</feature>
<feature type="transmembrane region" description="Helical" evidence="4">
    <location>
        <begin position="135"/>
        <end position="156"/>
    </location>
</feature>
<feature type="transmembrane region" description="Helical" evidence="4">
    <location>
        <begin position="105"/>
        <end position="123"/>
    </location>
</feature>
<dbReference type="InterPro" id="IPR052346">
    <property type="entry name" value="O-mannosyl-transferase_TMTC"/>
</dbReference>
<feature type="transmembrane region" description="Helical" evidence="4">
    <location>
        <begin position="396"/>
        <end position="419"/>
    </location>
</feature>
<gene>
    <name evidence="5" type="ORF">H9645_07915</name>
</gene>
<feature type="transmembrane region" description="Helical" evidence="4">
    <location>
        <begin position="17"/>
        <end position="35"/>
    </location>
</feature>
<protein>
    <recommendedName>
        <fullName evidence="7">Tetratricopeptide repeat protein</fullName>
    </recommendedName>
</protein>
<sequence length="680" mass="74108">MANPRVRARLPLSARPLVWWLGGLILASAAVLVYWPGTSGDFLFDDFANLPALGRYGGVRDLQTFLYYLASGIADPTGRPVSMLSFLIDARDWPADPFSFKRTGILLHAVNGLMLYGILSALGRRLSADATRVRAAALMAAALWLLHPLWASTVLYIIQRQAMLAAFFVLAGIRAWIASRDAFDEGRPRAGWTWAIAAMPFLGLLAGLSKANGFLLPLLLLVLQVTVLRPSRAEDGPARRSRFLLATAPSMAIFAALAALGWEASGGNARRSFDLGQRLLSQPRALVDYLHQLFVPGLGNTGVFADSFVASSGLFSPWSTLPALFLVLAMALTGWGLRRSRPILACALLFFLAGHALESGPLMLELYFEHRNYLPATLIFWPVAWWLCAPGRYRTFRIAGGTAATLLLLMLTFAQATLWSDPLALARDWATRNPESARAQTYAAQQELSHGHVATAERRLVDNLARHPGEAQFALNLLNLRCQREMVARSDLEKAGHAIGAEGIRLDIVNQWLGSVLAPGSRHPCTGLPDTAVTELLQRAIPERPASAEEQARIADLLGLQALRRHQCHEAEMFFSVRLRAQPRPEAVQNQTALLATHCSPAVALGHLERYLDAGAPVARASSPALRMRDRMAESSWTRHWDELLEQLREDSSASQTGGEAGPPSLQDGPGSTATGSIDP</sequence>
<evidence type="ECO:0000256" key="3">
    <source>
        <dbReference type="SAM" id="MobiDB-lite"/>
    </source>
</evidence>
<dbReference type="PANTHER" id="PTHR44227:SF3">
    <property type="entry name" value="PROTEIN O-MANNOSYL-TRANSFERASE TMTC4"/>
    <property type="match status" value="1"/>
</dbReference>
<feature type="transmembrane region" description="Helical" evidence="4">
    <location>
        <begin position="373"/>
        <end position="389"/>
    </location>
</feature>
<evidence type="ECO:0000256" key="4">
    <source>
        <dbReference type="SAM" id="Phobius"/>
    </source>
</evidence>
<feature type="transmembrane region" description="Helical" evidence="4">
    <location>
        <begin position="243"/>
        <end position="262"/>
    </location>
</feature>
<organism evidence="5 6">
    <name type="scientific">Luteimonas colneyensis</name>
    <dbReference type="NCBI Taxonomy" id="2762230"/>
    <lineage>
        <taxon>Bacteria</taxon>
        <taxon>Pseudomonadati</taxon>
        <taxon>Pseudomonadota</taxon>
        <taxon>Gammaproteobacteria</taxon>
        <taxon>Lysobacterales</taxon>
        <taxon>Lysobacteraceae</taxon>
        <taxon>Luteimonas</taxon>
    </lineage>
</organism>
<feature type="compositionally biased region" description="Basic and acidic residues" evidence="3">
    <location>
        <begin position="643"/>
        <end position="652"/>
    </location>
</feature>
<evidence type="ECO:0000256" key="2">
    <source>
        <dbReference type="ARBA" id="ARBA00022803"/>
    </source>
</evidence>
<evidence type="ECO:0008006" key="7">
    <source>
        <dbReference type="Google" id="ProtNLM"/>
    </source>
</evidence>
<keyword evidence="2" id="KW-0802">TPR repeat</keyword>
<proteinExistence type="predicted"/>
<feature type="transmembrane region" description="Helical" evidence="4">
    <location>
        <begin position="318"/>
        <end position="337"/>
    </location>
</feature>
<feature type="region of interest" description="Disordered" evidence="3">
    <location>
        <begin position="643"/>
        <end position="680"/>
    </location>
</feature>
<evidence type="ECO:0000313" key="5">
    <source>
        <dbReference type="EMBL" id="MBD7987953.1"/>
    </source>
</evidence>
<name>A0ABR8UIX8_9GAMM</name>
<dbReference type="PANTHER" id="PTHR44227">
    <property type="match status" value="1"/>
</dbReference>
<keyword evidence="6" id="KW-1185">Reference proteome</keyword>
<evidence type="ECO:0000256" key="1">
    <source>
        <dbReference type="ARBA" id="ARBA00022737"/>
    </source>
</evidence>
<feature type="transmembrane region" description="Helical" evidence="4">
    <location>
        <begin position="344"/>
        <end position="367"/>
    </location>
</feature>
<reference evidence="5 6" key="1">
    <citation type="submission" date="2020-08" db="EMBL/GenBank/DDBJ databases">
        <title>A Genomic Blueprint of the Chicken Gut Microbiome.</title>
        <authorList>
            <person name="Gilroy R."/>
            <person name="Ravi A."/>
            <person name="Getino M."/>
            <person name="Pursley I."/>
            <person name="Horton D.L."/>
            <person name="Alikhan N.-F."/>
            <person name="Baker D."/>
            <person name="Gharbi K."/>
            <person name="Hall N."/>
            <person name="Watson M."/>
            <person name="Adriaenssens E.M."/>
            <person name="Foster-Nyarko E."/>
            <person name="Jarju S."/>
            <person name="Secka A."/>
            <person name="Antonio M."/>
            <person name="Oren A."/>
            <person name="Chaudhuri R."/>
            <person name="La Ragione R.M."/>
            <person name="Hildebrand F."/>
            <person name="Pallen M.J."/>
        </authorList>
    </citation>
    <scope>NUCLEOTIDE SEQUENCE [LARGE SCALE GENOMIC DNA]</scope>
    <source>
        <strain evidence="5 6">Sa2BVA3</strain>
    </source>
</reference>